<dbReference type="AlphaFoldDB" id="A0A502EX94"/>
<organism evidence="6 7">
    <name type="scientific">Flavobacterium pectinovorum</name>
    <dbReference type="NCBI Taxonomy" id="29533"/>
    <lineage>
        <taxon>Bacteria</taxon>
        <taxon>Pseudomonadati</taxon>
        <taxon>Bacteroidota</taxon>
        <taxon>Flavobacteriia</taxon>
        <taxon>Flavobacteriales</taxon>
        <taxon>Flavobacteriaceae</taxon>
        <taxon>Flavobacterium</taxon>
    </lineage>
</organism>
<evidence type="ECO:0000313" key="6">
    <source>
        <dbReference type="EMBL" id="TPG42177.1"/>
    </source>
</evidence>
<dbReference type="SUPFAM" id="SSF54001">
    <property type="entry name" value="Cysteine proteinases"/>
    <property type="match status" value="1"/>
</dbReference>
<keyword evidence="2" id="KW-0645">Protease</keyword>
<dbReference type="PANTHER" id="PTHR47053">
    <property type="entry name" value="MUREIN DD-ENDOPEPTIDASE MEPH-RELATED"/>
    <property type="match status" value="1"/>
</dbReference>
<dbReference type="InterPro" id="IPR038765">
    <property type="entry name" value="Papain-like_cys_pep_sf"/>
</dbReference>
<reference evidence="6 7" key="1">
    <citation type="journal article" date="2019" name="Environ. Microbiol.">
        <title>Species interactions and distinct microbial communities in high Arctic permafrost affected cryosols are associated with the CH4 and CO2 gas fluxes.</title>
        <authorList>
            <person name="Altshuler I."/>
            <person name="Hamel J."/>
            <person name="Turney S."/>
            <person name="Magnuson E."/>
            <person name="Levesque R."/>
            <person name="Greer C."/>
            <person name="Whyte L.G."/>
        </authorList>
    </citation>
    <scope>NUCLEOTIDE SEQUENCE [LARGE SCALE GENOMIC DNA]</scope>
    <source>
        <strain evidence="6 7">42</strain>
    </source>
</reference>
<comment type="caution">
    <text evidence="6">The sequence shown here is derived from an EMBL/GenBank/DDBJ whole genome shotgun (WGS) entry which is preliminary data.</text>
</comment>
<comment type="similarity">
    <text evidence="1">Belongs to the peptidase C40 family.</text>
</comment>
<dbReference type="Gene3D" id="3.90.1720.10">
    <property type="entry name" value="endopeptidase domain like (from Nostoc punctiforme)"/>
    <property type="match status" value="1"/>
</dbReference>
<dbReference type="RefSeq" id="WP_140505483.1">
    <property type="nucleotide sequence ID" value="NZ_RCZH01000004.1"/>
</dbReference>
<proteinExistence type="inferred from homology"/>
<feature type="domain" description="NlpC/P60" evidence="5">
    <location>
        <begin position="36"/>
        <end position="167"/>
    </location>
</feature>
<keyword evidence="3" id="KW-0378">Hydrolase</keyword>
<dbReference type="InterPro" id="IPR000064">
    <property type="entry name" value="NLP_P60_dom"/>
</dbReference>
<keyword evidence="4" id="KW-0788">Thiol protease</keyword>
<dbReference type="GO" id="GO:0008234">
    <property type="term" value="F:cysteine-type peptidase activity"/>
    <property type="evidence" value="ECO:0007669"/>
    <property type="project" value="UniProtKB-KW"/>
</dbReference>
<protein>
    <submittedName>
        <fullName evidence="6">Peptidoglycan endopeptidase</fullName>
    </submittedName>
</protein>
<dbReference type="PANTHER" id="PTHR47053:SF1">
    <property type="entry name" value="MUREIN DD-ENDOPEPTIDASE MEPH-RELATED"/>
    <property type="match status" value="1"/>
</dbReference>
<gene>
    <name evidence="6" type="ORF">EAH81_07620</name>
</gene>
<dbReference type="GO" id="GO:0006508">
    <property type="term" value="P:proteolysis"/>
    <property type="evidence" value="ECO:0007669"/>
    <property type="project" value="UniProtKB-KW"/>
</dbReference>
<evidence type="ECO:0000256" key="1">
    <source>
        <dbReference type="ARBA" id="ARBA00007074"/>
    </source>
</evidence>
<evidence type="ECO:0000256" key="4">
    <source>
        <dbReference type="ARBA" id="ARBA00022807"/>
    </source>
</evidence>
<evidence type="ECO:0000256" key="3">
    <source>
        <dbReference type="ARBA" id="ARBA00022801"/>
    </source>
</evidence>
<keyword evidence="7" id="KW-1185">Reference proteome</keyword>
<accession>A0A502EX94</accession>
<evidence type="ECO:0000259" key="5">
    <source>
        <dbReference type="PROSITE" id="PS51935"/>
    </source>
</evidence>
<dbReference type="OrthoDB" id="9807055at2"/>
<name>A0A502EX94_9FLAO</name>
<dbReference type="PROSITE" id="PS51935">
    <property type="entry name" value="NLPC_P60"/>
    <property type="match status" value="1"/>
</dbReference>
<dbReference type="InterPro" id="IPR051202">
    <property type="entry name" value="Peptidase_C40"/>
</dbReference>
<evidence type="ECO:0000256" key="2">
    <source>
        <dbReference type="ARBA" id="ARBA00022670"/>
    </source>
</evidence>
<evidence type="ECO:0000313" key="7">
    <source>
        <dbReference type="Proteomes" id="UP000319700"/>
    </source>
</evidence>
<dbReference type="Pfam" id="PF00877">
    <property type="entry name" value="NLPC_P60"/>
    <property type="match status" value="1"/>
</dbReference>
<dbReference type="EMBL" id="RCZH01000004">
    <property type="protein sequence ID" value="TPG42177.1"/>
    <property type="molecule type" value="Genomic_DNA"/>
</dbReference>
<sequence>MKLSHYIAFVSIVLFSSFTIKKENKTSILIEENQTKIDRDSIVIYAKQYLGTPYLYAGNDPKKGFDCSGFVNYVFQHFSVSVPRSSSGYKNINTTKSPEDFKVGDVLVFYGYKNNTIIGHVGIICEANGMHSKFIHASSGKAGSVTISDLDSEHYSKRYYKCVDVLSK</sequence>
<dbReference type="Proteomes" id="UP000319700">
    <property type="component" value="Unassembled WGS sequence"/>
</dbReference>